<keyword evidence="1" id="KW-0675">Receptor</keyword>
<dbReference type="Gene3D" id="3.30.450.20">
    <property type="entry name" value="PAS domain"/>
    <property type="match status" value="2"/>
</dbReference>
<dbReference type="STRING" id="3055.A0A2K3DRY5"/>
<gene>
    <name evidence="10" type="ORF">CHLRE_05g233650v5</name>
</gene>
<feature type="region of interest" description="Disordered" evidence="7">
    <location>
        <begin position="1453"/>
        <end position="1490"/>
    </location>
</feature>
<feature type="transmembrane region" description="Helical" evidence="8">
    <location>
        <begin position="1619"/>
        <end position="1639"/>
    </location>
</feature>
<dbReference type="PaxDb" id="3055-EDO97142"/>
<feature type="transmembrane region" description="Helical" evidence="8">
    <location>
        <begin position="2210"/>
        <end position="2231"/>
    </location>
</feature>
<dbReference type="OrthoDB" id="541921at2759"/>
<dbReference type="PANTHER" id="PTHR31600">
    <property type="entry name" value="TINY MACROCYSTS PROTEIN B-RELATED"/>
    <property type="match status" value="1"/>
</dbReference>
<dbReference type="GO" id="GO:0009881">
    <property type="term" value="F:photoreceptor activity"/>
    <property type="evidence" value="ECO:0007669"/>
    <property type="project" value="UniProtKB-KW"/>
</dbReference>
<feature type="region of interest" description="Disordered" evidence="7">
    <location>
        <begin position="1"/>
        <end position="23"/>
    </location>
</feature>
<evidence type="ECO:0000313" key="11">
    <source>
        <dbReference type="Proteomes" id="UP000006906"/>
    </source>
</evidence>
<dbReference type="FunFam" id="3.30.450.20:FF:000060">
    <property type="entry name" value="Sensor protein FixL"/>
    <property type="match status" value="1"/>
</dbReference>
<feature type="transmembrane region" description="Helical" evidence="8">
    <location>
        <begin position="1999"/>
        <end position="2022"/>
    </location>
</feature>
<dbReference type="Pfam" id="PF25474">
    <property type="entry name" value="TPR_TmcB"/>
    <property type="match status" value="1"/>
</dbReference>
<feature type="domain" description="PAS" evidence="9">
    <location>
        <begin position="614"/>
        <end position="684"/>
    </location>
</feature>
<feature type="transmembrane region" description="Helical" evidence="8">
    <location>
        <begin position="1819"/>
        <end position="1843"/>
    </location>
</feature>
<feature type="compositionally biased region" description="Acidic residues" evidence="7">
    <location>
        <begin position="1878"/>
        <end position="1890"/>
    </location>
</feature>
<dbReference type="SUPFAM" id="SSF55785">
    <property type="entry name" value="PYP-like sensor domain (PAS domain)"/>
    <property type="match status" value="2"/>
</dbReference>
<dbReference type="Gramene" id="PNW83248">
    <property type="protein sequence ID" value="PNW83248"/>
    <property type="gene ID" value="CHLRE_05g233650v5"/>
</dbReference>
<keyword evidence="8" id="KW-0472">Membrane</keyword>
<dbReference type="NCBIfam" id="TIGR00229">
    <property type="entry name" value="sensory_box"/>
    <property type="match status" value="1"/>
</dbReference>
<dbReference type="InParanoid" id="A0A2K3DRY5"/>
<keyword evidence="2" id="KW-0716">Sensory transduction</keyword>
<evidence type="ECO:0000256" key="1">
    <source>
        <dbReference type="ARBA" id="ARBA00022543"/>
    </source>
</evidence>
<evidence type="ECO:0000256" key="6">
    <source>
        <dbReference type="ARBA" id="ARBA00022840"/>
    </source>
</evidence>
<evidence type="ECO:0000256" key="2">
    <source>
        <dbReference type="ARBA" id="ARBA00022606"/>
    </source>
</evidence>
<dbReference type="InterPro" id="IPR000014">
    <property type="entry name" value="PAS"/>
</dbReference>
<dbReference type="RefSeq" id="XP_042924533.1">
    <property type="nucleotide sequence ID" value="XM_043062184.1"/>
</dbReference>
<evidence type="ECO:0000313" key="10">
    <source>
        <dbReference type="EMBL" id="PNW83248.1"/>
    </source>
</evidence>
<keyword evidence="11" id="KW-1185">Reference proteome</keyword>
<dbReference type="GO" id="GO:0016301">
    <property type="term" value="F:kinase activity"/>
    <property type="evidence" value="ECO:0007669"/>
    <property type="project" value="UniProtKB-KW"/>
</dbReference>
<feature type="compositionally biased region" description="Gly residues" evidence="7">
    <location>
        <begin position="1891"/>
        <end position="1910"/>
    </location>
</feature>
<feature type="region of interest" description="Disordered" evidence="7">
    <location>
        <begin position="1514"/>
        <end position="1567"/>
    </location>
</feature>
<dbReference type="GeneID" id="5727752"/>
<dbReference type="SMART" id="SM00091">
    <property type="entry name" value="PAS"/>
    <property type="match status" value="2"/>
</dbReference>
<proteinExistence type="predicted"/>
<feature type="region of interest" description="Disordered" evidence="7">
    <location>
        <begin position="1276"/>
        <end position="1342"/>
    </location>
</feature>
<feature type="transmembrane region" description="Helical" evidence="8">
    <location>
        <begin position="344"/>
        <end position="367"/>
    </location>
</feature>
<keyword evidence="6" id="KW-0067">ATP-binding</keyword>
<evidence type="ECO:0000256" key="5">
    <source>
        <dbReference type="ARBA" id="ARBA00022777"/>
    </source>
</evidence>
<evidence type="ECO:0000256" key="8">
    <source>
        <dbReference type="SAM" id="Phobius"/>
    </source>
</evidence>
<dbReference type="GO" id="GO:0005524">
    <property type="term" value="F:ATP binding"/>
    <property type="evidence" value="ECO:0007669"/>
    <property type="project" value="UniProtKB-KW"/>
</dbReference>
<keyword evidence="5" id="KW-0418">Kinase</keyword>
<feature type="compositionally biased region" description="Pro residues" evidence="7">
    <location>
        <begin position="1321"/>
        <end position="1333"/>
    </location>
</feature>
<feature type="region of interest" description="Disordered" evidence="7">
    <location>
        <begin position="1878"/>
        <end position="1956"/>
    </location>
</feature>
<reference evidence="10 11" key="1">
    <citation type="journal article" date="2007" name="Science">
        <title>The Chlamydomonas genome reveals the evolution of key animal and plant functions.</title>
        <authorList>
            <person name="Merchant S.S."/>
            <person name="Prochnik S.E."/>
            <person name="Vallon O."/>
            <person name="Harris E.H."/>
            <person name="Karpowicz S.J."/>
            <person name="Witman G.B."/>
            <person name="Terry A."/>
            <person name="Salamov A."/>
            <person name="Fritz-Laylin L.K."/>
            <person name="Marechal-Drouard L."/>
            <person name="Marshall W.F."/>
            <person name="Qu L.H."/>
            <person name="Nelson D.R."/>
            <person name="Sanderfoot A.A."/>
            <person name="Spalding M.H."/>
            <person name="Kapitonov V.V."/>
            <person name="Ren Q."/>
            <person name="Ferris P."/>
            <person name="Lindquist E."/>
            <person name="Shapiro H."/>
            <person name="Lucas S.M."/>
            <person name="Grimwood J."/>
            <person name="Schmutz J."/>
            <person name="Cardol P."/>
            <person name="Cerutti H."/>
            <person name="Chanfreau G."/>
            <person name="Chen C.L."/>
            <person name="Cognat V."/>
            <person name="Croft M.T."/>
            <person name="Dent R."/>
            <person name="Dutcher S."/>
            <person name="Fernandez E."/>
            <person name="Fukuzawa H."/>
            <person name="Gonzalez-Ballester D."/>
            <person name="Gonzalez-Halphen D."/>
            <person name="Hallmann A."/>
            <person name="Hanikenne M."/>
            <person name="Hippler M."/>
            <person name="Inwood W."/>
            <person name="Jabbari K."/>
            <person name="Kalanon M."/>
            <person name="Kuras R."/>
            <person name="Lefebvre P.A."/>
            <person name="Lemaire S.D."/>
            <person name="Lobanov A.V."/>
            <person name="Lohr M."/>
            <person name="Manuell A."/>
            <person name="Meier I."/>
            <person name="Mets L."/>
            <person name="Mittag M."/>
            <person name="Mittelmeier T."/>
            <person name="Moroney J.V."/>
            <person name="Moseley J."/>
            <person name="Napoli C."/>
            <person name="Nedelcu A.M."/>
            <person name="Niyogi K."/>
            <person name="Novoselov S.V."/>
            <person name="Paulsen I.T."/>
            <person name="Pazour G."/>
            <person name="Purton S."/>
            <person name="Ral J.P."/>
            <person name="Riano-Pachon D.M."/>
            <person name="Riekhof W."/>
            <person name="Rymarquis L."/>
            <person name="Schroda M."/>
            <person name="Stern D."/>
            <person name="Umen J."/>
            <person name="Willows R."/>
            <person name="Wilson N."/>
            <person name="Zimmer S.L."/>
            <person name="Allmer J."/>
            <person name="Balk J."/>
            <person name="Bisova K."/>
            <person name="Chen C.J."/>
            <person name="Elias M."/>
            <person name="Gendler K."/>
            <person name="Hauser C."/>
            <person name="Lamb M.R."/>
            <person name="Ledford H."/>
            <person name="Long J.C."/>
            <person name="Minagawa J."/>
            <person name="Page M.D."/>
            <person name="Pan J."/>
            <person name="Pootakham W."/>
            <person name="Roje S."/>
            <person name="Rose A."/>
            <person name="Stahlberg E."/>
            <person name="Terauchi A.M."/>
            <person name="Yang P."/>
            <person name="Ball S."/>
            <person name="Bowler C."/>
            <person name="Dieckmann C.L."/>
            <person name="Gladyshev V.N."/>
            <person name="Green P."/>
            <person name="Jorgensen R."/>
            <person name="Mayfield S."/>
            <person name="Mueller-Roeber B."/>
            <person name="Rajamani S."/>
            <person name="Sayre R.T."/>
            <person name="Brokstein P."/>
            <person name="Dubchak I."/>
            <person name="Goodstein D."/>
            <person name="Hornick L."/>
            <person name="Huang Y.W."/>
            <person name="Jhaveri J."/>
            <person name="Luo Y."/>
            <person name="Martinez D."/>
            <person name="Ngau W.C."/>
            <person name="Otillar B."/>
            <person name="Poliakov A."/>
            <person name="Porter A."/>
            <person name="Szajkowski L."/>
            <person name="Werner G."/>
            <person name="Zhou K."/>
            <person name="Grigoriev I.V."/>
            <person name="Rokhsar D.S."/>
            <person name="Grossman A.R."/>
        </authorList>
    </citation>
    <scope>NUCLEOTIDE SEQUENCE [LARGE SCALE GENOMIC DNA]</scope>
    <source>
        <strain evidence="11">CC-503</strain>
    </source>
</reference>
<feature type="transmembrane region" description="Helical" evidence="8">
    <location>
        <begin position="215"/>
        <end position="240"/>
    </location>
</feature>
<feature type="transmembrane region" description="Helical" evidence="8">
    <location>
        <begin position="261"/>
        <end position="279"/>
    </location>
</feature>
<evidence type="ECO:0000256" key="7">
    <source>
        <dbReference type="SAM" id="MobiDB-lite"/>
    </source>
</evidence>
<dbReference type="Proteomes" id="UP000006906">
    <property type="component" value="Chromosome 5"/>
</dbReference>
<keyword evidence="8" id="KW-1133">Transmembrane helix</keyword>
<evidence type="ECO:0000259" key="9">
    <source>
        <dbReference type="PROSITE" id="PS50112"/>
    </source>
</evidence>
<dbReference type="PANTHER" id="PTHR31600:SF2">
    <property type="entry name" value="GAMETE ENRICHED GENE 10 PROTEIN-RELATED"/>
    <property type="match status" value="1"/>
</dbReference>
<keyword evidence="1" id="KW-0157">Chromophore</keyword>
<dbReference type="KEGG" id="cre:CHLRE_05g233650v5"/>
<dbReference type="SUPFAM" id="SSF81995">
    <property type="entry name" value="beta-sandwich domain of Sec23/24"/>
    <property type="match status" value="1"/>
</dbReference>
<evidence type="ECO:0000256" key="3">
    <source>
        <dbReference type="ARBA" id="ARBA00022679"/>
    </source>
</evidence>
<dbReference type="CDD" id="cd00130">
    <property type="entry name" value="PAS"/>
    <property type="match status" value="2"/>
</dbReference>
<keyword evidence="8" id="KW-0812">Transmembrane</keyword>
<name>A0A2K3DRY5_CHLRE</name>
<feature type="transmembrane region" description="Helical" evidence="8">
    <location>
        <begin position="162"/>
        <end position="181"/>
    </location>
</feature>
<evidence type="ECO:0000256" key="4">
    <source>
        <dbReference type="ARBA" id="ARBA00022741"/>
    </source>
</evidence>
<organism evidence="10 11">
    <name type="scientific">Chlamydomonas reinhardtii</name>
    <name type="common">Chlamydomonas smithii</name>
    <dbReference type="NCBI Taxonomy" id="3055"/>
    <lineage>
        <taxon>Eukaryota</taxon>
        <taxon>Viridiplantae</taxon>
        <taxon>Chlorophyta</taxon>
        <taxon>core chlorophytes</taxon>
        <taxon>Chlorophyceae</taxon>
        <taxon>CS clade</taxon>
        <taxon>Chlamydomonadales</taxon>
        <taxon>Chlamydomonadaceae</taxon>
        <taxon>Chlamydomonas</taxon>
    </lineage>
</organism>
<keyword evidence="1" id="KW-0600">Photoreceptor protein</keyword>
<accession>A0A2K3DRY5</accession>
<dbReference type="InterPro" id="IPR035965">
    <property type="entry name" value="PAS-like_dom_sf"/>
</dbReference>
<dbReference type="PROSITE" id="PS50112">
    <property type="entry name" value="PAS"/>
    <property type="match status" value="1"/>
</dbReference>
<feature type="compositionally biased region" description="Basic and acidic residues" evidence="7">
    <location>
        <begin position="1379"/>
        <end position="1391"/>
    </location>
</feature>
<feature type="transmembrane region" description="Helical" evidence="8">
    <location>
        <begin position="128"/>
        <end position="150"/>
    </location>
</feature>
<keyword evidence="4" id="KW-0547">Nucleotide-binding</keyword>
<dbReference type="Pfam" id="PF13426">
    <property type="entry name" value="PAS_9"/>
    <property type="match status" value="1"/>
</dbReference>
<protein>
    <recommendedName>
        <fullName evidence="9">PAS domain-containing protein</fullName>
    </recommendedName>
</protein>
<dbReference type="ExpressionAtlas" id="A0A2K3DRY5">
    <property type="expression patterns" value="baseline and differential"/>
</dbReference>
<dbReference type="InterPro" id="IPR057352">
    <property type="entry name" value="TPR_TmcB/C"/>
</dbReference>
<keyword evidence="3" id="KW-0808">Transferase</keyword>
<dbReference type="InterPro" id="IPR052994">
    <property type="entry name" value="Tiny_macrocysts_regulators"/>
</dbReference>
<feature type="transmembrane region" description="Helical" evidence="8">
    <location>
        <begin position="285"/>
        <end position="304"/>
    </location>
</feature>
<feature type="transmembrane region" description="Helical" evidence="8">
    <location>
        <begin position="311"/>
        <end position="332"/>
    </location>
</feature>
<feature type="compositionally biased region" description="Basic and acidic residues" evidence="7">
    <location>
        <begin position="1527"/>
        <end position="1537"/>
    </location>
</feature>
<feature type="region of interest" description="Disordered" evidence="7">
    <location>
        <begin position="1355"/>
        <end position="1424"/>
    </location>
</feature>
<sequence length="2315" mass="249711">MSETGSQRSGADASDAASSKDDASIIKAKRARIRSAGEDGSDLLEQKKSLQEGVHAAMYMLARSKRSDNWKMAVFKIVLEGLIPFLVVFNPTNDWGIKTSNPLWQALRWLLPRSPIARIWGYDTYIKIFYVFVALVYISVGCIAALTLAMRRQEHSKALKRFAAGIQILTDVVFSLFYVAVFDYMTFLFNCHFSGHGLHSHNYFTGVQCFKGPHLIHMAVAGVTCVVFFLCTAFMLVGACDLNPVAQGLMSSPAAATRVKVLIFKAAYVLCVNVLYSMVKVQSVAMLVCAVLITYFNFAAIPFVRAYINPYWVGDWAAVSYTCVIYCLFKFNKNAHLPSVEHDMTMLVLYGVFPTYFVAAGLTWLYIRWRMSKTAAFVGVDPTIKLKKVYSFGSPEEVELLSRGMRHWDSDGVILEDAAQLGEMVIKCGLATYPGHVGLLILNANFLMEVKRDGPAARTQLQLAGKGNPSMIQRYQIFSTIENSKRLKDGQSGQLDLQSYVEFKRNYRAVIRVHKAALGAQRDFWSLMQKGHVRVSTVEAIMRAMDEAAETAHQVYKRVLERYPSNGKLLRCYGKFLEDVRNDPVAASRAYTEAARNGGGDGLLSLDLQIQGSDKPDFLTSMDLHEDACMVINHEGNIMMVNSCITNLLGYAKTELEGNNVSMIMPQPFSGRHAGYMQRYIQGGEPHILDSVRDVVALHRDRVVFPLQLCVTKLSGIGTDSIFLGVMRPVPLDAHNVRAWVAPNGLVLCTDPQFASLTGLTSEEMVGLTVQSMCVDGTAIEDLLDYCKNAPYEELASGSIVRRFNLVNRHIHQVPVEVKITPGGTDTQRLFVFNAHRTDGNMDGLMVVDTKGAVTFATWDVAAMLGYPLKKFLTMKLDQLLPQPFAAMHARHLREHPATIPPTSCRAGALVSLLNSNGAQVPVRLQVLTQEDVASGHTKHVVCVRKVDAGSPSDMYGDKRLTLTCTMDGKVLSVDQPTSLLFGFTSGSVVGSNLADCIDVFAEWREKAGAHQTELLLLSLLDKEAEMPGTSWRVKVHGPEDEHNLLPNIDKRGPKRAVVGRAACLQTEIVEDAGSLLRAARAASKDELGGNRGNAAFDLALGPEQAAGGDGGMMDSSQDHLRTLAKIVLWRRDLLCGTVELDPKLVVRRADVATGLIVGLPPSALARMPLYKLLEVPRGVGWDDLMVSKETAGKRGKKSALKGGTGQTVSPVAAFEGPHPDCGTMRIFVQGVTGGGMNRIAAMLHPDTQFTGARANLYRALGLEALINGEAAADVAAGANHQHHHQHQQNGDHHAHGAPPPPQQQQQQQQQRAPGVVPIPRGSPPQPPQPSPAPQLQSPPIGSGRRLQVIAEDAAEARGDGDGAGKAGEAPDVSDVDELPPRDNASMKDSKLSSSSTSDDDDGSADGKVAPGSEEAPDASVADAAEAARMHMAAHNQSEFVAQWVRTLTRQGTTTADAAGERDHIPASRAGTKDLMPVPPPHEHGSAGLRAALGGNSKKKVSIKKMLELQPVAEEAAGGEGSGSDGGSDKGLSHAERSNISAQGGKPPSSGGDDASSVNDDDEATSQGLGQAFTDASSAVDVDISTDTRRARLLKRLTRLLAGVRLAAPLGAMRSRTLWLLLGMMVAHVAVYVIFTSLISSQFVNIREVHRLALAADRCQVVSVKAAIAEFCTRPGVAAESVCELGLNSTIGDLRAAIDDLKTYHQGIYLGGVTPRKIPEPTAYHIWTDRTNSFDAYMDTHPPRTANETLGAWQLGNRVIAAGRELLYWAGALAGNISSLRQYKLLIFASPVALFAGYTRSLDYLVSYAWSEVSSLQTALIILLVVEAAGVQLACIVYQLVLLRRVEAVRFSAMLTGLAVPGPMLRVLASRPLVVVEDSDDEEADDEDGPGEGGGGGGRGGGGGGEGDGAGSMAAGRRSDAGAGGGGGLRHQASEMSEEGGMGHGGGPSWAAGAGEQSLGGTETGVLIGGKKGAGAGLKRGSHGRMRINGKELVPSWKALLMFLLPLVCWEITLVAIGAVSFVKLSGMQGPLASLNMASHVIYRYTRVRLIAFLLVAADTSDWKDHYRGMLVKEVSNLENEYDTLMYGGISITQAGSVFNKPVPASTFASSSFSANFFREDKCFRWDQSKCYTPDSPYYEITHHGLDPMMRRIISEMQLLTADDDDVIAYNGTRYTIMYRVGVKDLYEGLQSSAQLYVDYSIDRYNSIKLLHTILLIITILLFLAYAVFLLRPYAANTEREAGTLAGLLSHVPAELDIAAHCRQILRNYDRLVNRHGGRGHQSAAGLEGGPAVDKTAALLDNVPAPPSSAGGTNV</sequence>
<dbReference type="EMBL" id="CM008966">
    <property type="protein sequence ID" value="PNW83248.1"/>
    <property type="molecule type" value="Genomic_DNA"/>
</dbReference>
<feature type="transmembrane region" description="Helical" evidence="8">
    <location>
        <begin position="1783"/>
        <end position="1799"/>
    </location>
</feature>